<dbReference type="InterPro" id="IPR050925">
    <property type="entry name" value="Rhomboid_protease_S54"/>
</dbReference>
<evidence type="ECO:0000256" key="6">
    <source>
        <dbReference type="ARBA" id="ARBA00023136"/>
    </source>
</evidence>
<evidence type="ECO:0000256" key="2">
    <source>
        <dbReference type="ARBA" id="ARBA00009045"/>
    </source>
</evidence>
<comment type="similarity">
    <text evidence="2">Belongs to the peptidase S54 family.</text>
</comment>
<evidence type="ECO:0000259" key="8">
    <source>
        <dbReference type="Pfam" id="PF01694"/>
    </source>
</evidence>
<dbReference type="InterPro" id="IPR022764">
    <property type="entry name" value="Peptidase_S54_rhomboid_dom"/>
</dbReference>
<evidence type="ECO:0000256" key="4">
    <source>
        <dbReference type="ARBA" id="ARBA00022801"/>
    </source>
</evidence>
<organism evidence="9 10">
    <name type="scientific">SAR92 bacterium BACL26 MAG-121220-bin70</name>
    <dbReference type="NCBI Taxonomy" id="1655626"/>
    <lineage>
        <taxon>Bacteria</taxon>
        <taxon>Pseudomonadati</taxon>
        <taxon>Pseudomonadota</taxon>
        <taxon>Gammaproteobacteria</taxon>
        <taxon>Cellvibrionales</taxon>
        <taxon>Porticoccaceae</taxon>
        <taxon>SAR92 clade</taxon>
    </lineage>
</organism>
<keyword evidence="4" id="KW-0378">Hydrolase</keyword>
<dbReference type="AlphaFoldDB" id="A0A0R2U1N4"/>
<dbReference type="InterPro" id="IPR035952">
    <property type="entry name" value="Rhomboid-like_sf"/>
</dbReference>
<comment type="caution">
    <text evidence="9">The sequence shown here is derived from an EMBL/GenBank/DDBJ whole genome shotgun (WGS) entry which is preliminary data.</text>
</comment>
<keyword evidence="3 7" id="KW-0812">Transmembrane</keyword>
<evidence type="ECO:0000256" key="3">
    <source>
        <dbReference type="ARBA" id="ARBA00022692"/>
    </source>
</evidence>
<protein>
    <recommendedName>
        <fullName evidence="8">Peptidase S54 rhomboid domain-containing protein</fullName>
    </recommendedName>
</protein>
<proteinExistence type="inferred from homology"/>
<dbReference type="GO" id="GO:0004252">
    <property type="term" value="F:serine-type endopeptidase activity"/>
    <property type="evidence" value="ECO:0007669"/>
    <property type="project" value="InterPro"/>
</dbReference>
<dbReference type="SUPFAM" id="SSF144091">
    <property type="entry name" value="Rhomboid-like"/>
    <property type="match status" value="1"/>
</dbReference>
<dbReference type="GO" id="GO:0016020">
    <property type="term" value="C:membrane"/>
    <property type="evidence" value="ECO:0007669"/>
    <property type="project" value="UniProtKB-SubCell"/>
</dbReference>
<gene>
    <name evidence="9" type="ORF">ABS24_09770</name>
</gene>
<reference evidence="9 10" key="1">
    <citation type="submission" date="2015-10" db="EMBL/GenBank/DDBJ databases">
        <title>Metagenome-Assembled Genomes uncover a global brackish microbiome.</title>
        <authorList>
            <person name="Hugerth L.W."/>
            <person name="Larsson J."/>
            <person name="Alneberg J."/>
            <person name="Lindh M.V."/>
            <person name="Legrand C."/>
            <person name="Pinhassi J."/>
            <person name="Andersson A.F."/>
        </authorList>
    </citation>
    <scope>NUCLEOTIDE SEQUENCE [LARGE SCALE GENOMIC DNA]</scope>
    <source>
        <strain evidence="9">BACL26 MAG-121220-bin70</strain>
    </source>
</reference>
<evidence type="ECO:0000256" key="7">
    <source>
        <dbReference type="SAM" id="Phobius"/>
    </source>
</evidence>
<evidence type="ECO:0000313" key="10">
    <source>
        <dbReference type="Proteomes" id="UP000051213"/>
    </source>
</evidence>
<feature type="transmembrane region" description="Helical" evidence="7">
    <location>
        <begin position="115"/>
        <end position="135"/>
    </location>
</feature>
<feature type="transmembrane region" description="Helical" evidence="7">
    <location>
        <begin position="20"/>
        <end position="39"/>
    </location>
</feature>
<evidence type="ECO:0000256" key="1">
    <source>
        <dbReference type="ARBA" id="ARBA00004141"/>
    </source>
</evidence>
<dbReference type="Pfam" id="PF01694">
    <property type="entry name" value="Rhomboid"/>
    <property type="match status" value="1"/>
</dbReference>
<dbReference type="Gene3D" id="1.20.1540.10">
    <property type="entry name" value="Rhomboid-like"/>
    <property type="match status" value="1"/>
</dbReference>
<comment type="subcellular location">
    <subcellularLocation>
        <location evidence="1">Membrane</location>
        <topology evidence="1">Multi-pass membrane protein</topology>
    </subcellularLocation>
</comment>
<feature type="domain" description="Peptidase S54 rhomboid" evidence="8">
    <location>
        <begin position="50"/>
        <end position="190"/>
    </location>
</feature>
<dbReference type="PANTHER" id="PTHR43731:SF14">
    <property type="entry name" value="PRESENILIN-ASSOCIATED RHOMBOID-LIKE PROTEIN, MITOCHONDRIAL"/>
    <property type="match status" value="1"/>
</dbReference>
<dbReference type="EMBL" id="LICA01000507">
    <property type="protein sequence ID" value="KRO91434.1"/>
    <property type="molecule type" value="Genomic_DNA"/>
</dbReference>
<keyword evidence="6 7" id="KW-0472">Membrane</keyword>
<dbReference type="Proteomes" id="UP000051213">
    <property type="component" value="Unassembled WGS sequence"/>
</dbReference>
<accession>A0A0R2U1N4</accession>
<keyword evidence="5 7" id="KW-1133">Transmembrane helix</keyword>
<evidence type="ECO:0000313" key="9">
    <source>
        <dbReference type="EMBL" id="KRO91434.1"/>
    </source>
</evidence>
<feature type="transmembrane region" description="Helical" evidence="7">
    <location>
        <begin position="147"/>
        <end position="168"/>
    </location>
</feature>
<evidence type="ECO:0000256" key="5">
    <source>
        <dbReference type="ARBA" id="ARBA00022989"/>
    </source>
</evidence>
<feature type="transmembrane region" description="Helical" evidence="7">
    <location>
        <begin position="174"/>
        <end position="193"/>
    </location>
</feature>
<sequence length="202" mass="22000">MSQEPNWYRVAKQYPVVTSLIVLSALGGILVSFDYSLAAQYLRFGGITGGQYWRLITPVFLHFGILHFVFNSLWLSMLGSRVEQFMGSTHLIVVVLVSGLASNITQYSWSGDVNFGGMSGVVYALLGYIWIKNIAAPEPWLTLPKGVVAFMIGWLFLCMTPVVTFLLGVGIANAAHLGGLLVGMLLGLVFGLVERLKGEHGS</sequence>
<dbReference type="PANTHER" id="PTHR43731">
    <property type="entry name" value="RHOMBOID PROTEASE"/>
    <property type="match status" value="1"/>
</dbReference>
<feature type="transmembrane region" description="Helical" evidence="7">
    <location>
        <begin position="91"/>
        <end position="109"/>
    </location>
</feature>
<feature type="transmembrane region" description="Helical" evidence="7">
    <location>
        <begin position="59"/>
        <end position="79"/>
    </location>
</feature>
<name>A0A0R2U1N4_9GAMM</name>